<proteinExistence type="predicted"/>
<comment type="caution">
    <text evidence="1">The sequence shown here is derived from an EMBL/GenBank/DDBJ whole genome shotgun (WGS) entry which is preliminary data.</text>
</comment>
<dbReference type="EMBL" id="MU003508">
    <property type="protein sequence ID" value="KAF2470260.1"/>
    <property type="molecule type" value="Genomic_DNA"/>
</dbReference>
<evidence type="ECO:0000313" key="1">
    <source>
        <dbReference type="EMBL" id="KAF2470260.1"/>
    </source>
</evidence>
<protein>
    <submittedName>
        <fullName evidence="1">Uncharacterized protein</fullName>
    </submittedName>
</protein>
<reference evidence="1" key="1">
    <citation type="journal article" date="2020" name="Stud. Mycol.">
        <title>101 Dothideomycetes genomes: a test case for predicting lifestyles and emergence of pathogens.</title>
        <authorList>
            <person name="Haridas S."/>
            <person name="Albert R."/>
            <person name="Binder M."/>
            <person name="Bloem J."/>
            <person name="Labutti K."/>
            <person name="Salamov A."/>
            <person name="Andreopoulos B."/>
            <person name="Baker S."/>
            <person name="Barry K."/>
            <person name="Bills G."/>
            <person name="Bluhm B."/>
            <person name="Cannon C."/>
            <person name="Castanera R."/>
            <person name="Culley D."/>
            <person name="Daum C."/>
            <person name="Ezra D."/>
            <person name="Gonzalez J."/>
            <person name="Henrissat B."/>
            <person name="Kuo A."/>
            <person name="Liang C."/>
            <person name="Lipzen A."/>
            <person name="Lutzoni F."/>
            <person name="Magnuson J."/>
            <person name="Mondo S."/>
            <person name="Nolan M."/>
            <person name="Ohm R."/>
            <person name="Pangilinan J."/>
            <person name="Park H.-J."/>
            <person name="Ramirez L."/>
            <person name="Alfaro M."/>
            <person name="Sun H."/>
            <person name="Tritt A."/>
            <person name="Yoshinaga Y."/>
            <person name="Zwiers L.-H."/>
            <person name="Turgeon B."/>
            <person name="Goodwin S."/>
            <person name="Spatafora J."/>
            <person name="Crous P."/>
            <person name="Grigoriev I."/>
        </authorList>
    </citation>
    <scope>NUCLEOTIDE SEQUENCE</scope>
    <source>
        <strain evidence="1">ATCC 200398</strain>
    </source>
</reference>
<accession>A0ACB6QUT0</accession>
<evidence type="ECO:0000313" key="2">
    <source>
        <dbReference type="Proteomes" id="UP000799755"/>
    </source>
</evidence>
<name>A0ACB6QUT0_9PLEO</name>
<gene>
    <name evidence="1" type="ORF">BDR25DRAFT_303806</name>
</gene>
<keyword evidence="2" id="KW-1185">Reference proteome</keyword>
<dbReference type="Proteomes" id="UP000799755">
    <property type="component" value="Unassembled WGS sequence"/>
</dbReference>
<sequence length="366" mass="40062">MDAFHLPSSAPWLFVTDSTHLQKYTLDSNGSKKSWIGITMRRSTRGIIAMNIKLALSHGLETGRTCGILLGCSDAQTDFIVMQLESCASFAWHPLLLPCLFTEYHHNLLSGEAAKLWGQLLRVETVSGQTGAPAKDLSMYDDSEFADTTNSILGVVQLATAWESNTHALLLGVDVIKDGLAGIKKAAPDDRSGAVKRVTEMLSEHLELTAHKSKVVLSDLQYITARAQAQTNAVYNLLARQGNLVGQRIAAQSLDTSEASRQVAVATKRDSSAMKAIAILTMTFLPGTYISTFFAAPFLDFSTPSRLPLPRPTFWLYWAVTAPSTVFIVSVYLLYAALIKRRHKQEDKKTQEAVRAANGKATERTA</sequence>
<organism evidence="1 2">
    <name type="scientific">Lindgomyces ingoldianus</name>
    <dbReference type="NCBI Taxonomy" id="673940"/>
    <lineage>
        <taxon>Eukaryota</taxon>
        <taxon>Fungi</taxon>
        <taxon>Dikarya</taxon>
        <taxon>Ascomycota</taxon>
        <taxon>Pezizomycotina</taxon>
        <taxon>Dothideomycetes</taxon>
        <taxon>Pleosporomycetidae</taxon>
        <taxon>Pleosporales</taxon>
        <taxon>Lindgomycetaceae</taxon>
        <taxon>Lindgomyces</taxon>
    </lineage>
</organism>